<evidence type="ECO:0000256" key="6">
    <source>
        <dbReference type="SAM" id="SignalP"/>
    </source>
</evidence>
<comment type="caution">
    <text evidence="9">The sequence shown here is derived from an EMBL/GenBank/DDBJ whole genome shotgun (WGS) entry which is preliminary data.</text>
</comment>
<dbReference type="PANTHER" id="PTHR30480">
    <property type="entry name" value="BETA-HEXOSAMINIDASE-RELATED"/>
    <property type="match status" value="1"/>
</dbReference>
<reference evidence="9 10" key="1">
    <citation type="submission" date="2018-08" db="EMBL/GenBank/DDBJ databases">
        <title>A genome reference for cultivated species of the human gut microbiota.</title>
        <authorList>
            <person name="Zou Y."/>
            <person name="Xue W."/>
            <person name="Luo G."/>
        </authorList>
    </citation>
    <scope>NUCLEOTIDE SEQUENCE [LARGE SCALE GENOMIC DNA]</scope>
    <source>
        <strain evidence="9 10">TF10-3AC</strain>
    </source>
</reference>
<sequence>MKRRILWCILCVCLASTSLFAQEPALLSRVHDTEACRKWVDGQMEKMTLKQKVGQLFIYTLQPVTNQYSKNVLRKMVDDYGVGGLLFTGGELRKQVQMTNYAQAHASVPLMVTFDGEWGLGMRLKDTPSFPYNRVLGCIQNDSLLYEYGKEVARQCRLIGVQINFAPVADVDNNPNNPVINFRSFGSDPKRVAEKVAAYVKGLEDNGVMAVCKHFPGHGDTEIDSHNALPELNFDRARLDSIELYPFKKAVEAGIGGVMVGHLHAPSLGEGPASISQEVIMRTLIDELRFHGLVVTDALEMKGIAGHDDVCARALIAGNDVVLSPRNLKKEIDGVMSALKKGRLSETDIDRKCRKVLSFKYALGLSSWKKVEEEGLAEKLVTPELLSLQQELSKAAVTVLKDSSSLVPLDLSVSGTVLLSVSPSLSEAYPFYHQLKQTFPVGWLHANVDSLDAVEARLRPTQRVLVALHTDKVEPYAALLEKLAKDKPLALICFGDMKMLEKIPEVVRHASTVILAHSDEKFVQRHVADLFLDNAYADGRLSIPLSGLFKAGDGLTVDPETPRQYSPEDVGMNASILSQIDSIAEEGIRLKAYPGCHVMILREGLPVYNKCFGSYTYEGKEQVKENSLYDLASLTKVTATLLAVMKLYDEGKFGLTDWVADYVPILKKTDKARITVQDLLFHESGLPAYWPFYEEAVDMKSCKGGLFRKKPDKNHTLKLAENVYACNDFRYNPEWVSHVPSAEYPLQVADSLFLRSDFSKNIVEQIVKLPLKGKSYRYSCLNFMLLKEMVEKIAGMPMDMYLDSVFYAPMGLRHTAFLPLRKFPKEQIVPSVETDFLRGGKLQGFVQDEAAAFMGGVSGNAGLFSTTQDVARIAQMWLDKGICGDRRYLSRATCELFTTLKSRDSRRGLGFDKPDTEHTDNSPCSPEAPASVFGHTGFTGTCVWIDPDNELIFVFLSNRTYPSVYEQNNLVRYNIRTRMQQVMYQSILH</sequence>
<dbReference type="SUPFAM" id="SSF56601">
    <property type="entry name" value="beta-lactamase/transpeptidase-like"/>
    <property type="match status" value="1"/>
</dbReference>
<keyword evidence="5" id="KW-0326">Glycosidase</keyword>
<dbReference type="InterPro" id="IPR001466">
    <property type="entry name" value="Beta-lactam-related"/>
</dbReference>
<dbReference type="AlphaFoldDB" id="A0A3E4MTE5"/>
<evidence type="ECO:0000256" key="3">
    <source>
        <dbReference type="ARBA" id="ARBA00012663"/>
    </source>
</evidence>
<organism evidence="9 10">
    <name type="scientific">Phocaeicola plebeius</name>
    <dbReference type="NCBI Taxonomy" id="310297"/>
    <lineage>
        <taxon>Bacteria</taxon>
        <taxon>Pseudomonadati</taxon>
        <taxon>Bacteroidota</taxon>
        <taxon>Bacteroidia</taxon>
        <taxon>Bacteroidales</taxon>
        <taxon>Bacteroidaceae</taxon>
        <taxon>Phocaeicola</taxon>
    </lineage>
</organism>
<feature type="domain" description="Glycoside hydrolase family 3 N-terminal" evidence="8">
    <location>
        <begin position="48"/>
        <end position="358"/>
    </location>
</feature>
<evidence type="ECO:0000256" key="2">
    <source>
        <dbReference type="ARBA" id="ARBA00005336"/>
    </source>
</evidence>
<dbReference type="InterPro" id="IPR012338">
    <property type="entry name" value="Beta-lactam/transpept-like"/>
</dbReference>
<evidence type="ECO:0000313" key="9">
    <source>
        <dbReference type="EMBL" id="RGK52955.1"/>
    </source>
</evidence>
<feature type="domain" description="Beta-lactamase-related" evidence="7">
    <location>
        <begin position="589"/>
        <end position="967"/>
    </location>
</feature>
<dbReference type="Pfam" id="PF00144">
    <property type="entry name" value="Beta-lactamase"/>
    <property type="match status" value="1"/>
</dbReference>
<proteinExistence type="inferred from homology"/>
<feature type="chain" id="PRO_5017567654" description="beta-N-acetylhexosaminidase" evidence="6">
    <location>
        <begin position="22"/>
        <end position="989"/>
    </location>
</feature>
<dbReference type="InterPro" id="IPR036962">
    <property type="entry name" value="Glyco_hydro_3_N_sf"/>
</dbReference>
<dbReference type="InterPro" id="IPR050226">
    <property type="entry name" value="NagZ_Beta-hexosaminidase"/>
</dbReference>
<dbReference type="GO" id="GO:0009254">
    <property type="term" value="P:peptidoglycan turnover"/>
    <property type="evidence" value="ECO:0007669"/>
    <property type="project" value="TreeGrafter"/>
</dbReference>
<dbReference type="PANTHER" id="PTHR30480:SF13">
    <property type="entry name" value="BETA-HEXOSAMINIDASE"/>
    <property type="match status" value="1"/>
</dbReference>
<evidence type="ECO:0000259" key="7">
    <source>
        <dbReference type="Pfam" id="PF00144"/>
    </source>
</evidence>
<dbReference type="GO" id="GO:0005975">
    <property type="term" value="P:carbohydrate metabolic process"/>
    <property type="evidence" value="ECO:0007669"/>
    <property type="project" value="InterPro"/>
</dbReference>
<evidence type="ECO:0000313" key="10">
    <source>
        <dbReference type="Proteomes" id="UP000260862"/>
    </source>
</evidence>
<dbReference type="RefSeq" id="WP_117673667.1">
    <property type="nucleotide sequence ID" value="NZ_CABOGR010000026.1"/>
</dbReference>
<comment type="similarity">
    <text evidence="2">Belongs to the glycosyl hydrolase 3 family.</text>
</comment>
<name>A0A3E4MTE5_9BACT</name>
<dbReference type="Pfam" id="PF00933">
    <property type="entry name" value="Glyco_hydro_3"/>
    <property type="match status" value="1"/>
</dbReference>
<dbReference type="Proteomes" id="UP000260862">
    <property type="component" value="Unassembled WGS sequence"/>
</dbReference>
<dbReference type="Gene3D" id="3.20.20.300">
    <property type="entry name" value="Glycoside hydrolase, family 3, N-terminal domain"/>
    <property type="match status" value="1"/>
</dbReference>
<dbReference type="EC" id="3.2.1.52" evidence="3"/>
<dbReference type="InterPro" id="IPR017853">
    <property type="entry name" value="GH"/>
</dbReference>
<evidence type="ECO:0000256" key="1">
    <source>
        <dbReference type="ARBA" id="ARBA00001231"/>
    </source>
</evidence>
<keyword evidence="4" id="KW-0378">Hydrolase</keyword>
<evidence type="ECO:0000259" key="8">
    <source>
        <dbReference type="Pfam" id="PF00933"/>
    </source>
</evidence>
<keyword evidence="10" id="KW-1185">Reference proteome</keyword>
<dbReference type="InterPro" id="IPR001764">
    <property type="entry name" value="Glyco_hydro_3_N"/>
</dbReference>
<accession>A0A3E4MTE5</accession>
<dbReference type="Gene3D" id="3.40.710.10">
    <property type="entry name" value="DD-peptidase/beta-lactamase superfamily"/>
    <property type="match status" value="1"/>
</dbReference>
<evidence type="ECO:0000256" key="4">
    <source>
        <dbReference type="ARBA" id="ARBA00022801"/>
    </source>
</evidence>
<comment type="catalytic activity">
    <reaction evidence="1">
        <text>Hydrolysis of terminal non-reducing N-acetyl-D-hexosamine residues in N-acetyl-beta-D-hexosaminides.</text>
        <dbReference type="EC" id="3.2.1.52"/>
    </reaction>
</comment>
<protein>
    <recommendedName>
        <fullName evidence="3">beta-N-acetylhexosaminidase</fullName>
        <ecNumber evidence="3">3.2.1.52</ecNumber>
    </recommendedName>
</protein>
<gene>
    <name evidence="9" type="ORF">DXD04_12880</name>
</gene>
<dbReference type="SUPFAM" id="SSF51445">
    <property type="entry name" value="(Trans)glycosidases"/>
    <property type="match status" value="1"/>
</dbReference>
<dbReference type="EMBL" id="QSQT01000026">
    <property type="protein sequence ID" value="RGK52955.1"/>
    <property type="molecule type" value="Genomic_DNA"/>
</dbReference>
<keyword evidence="6" id="KW-0732">Signal</keyword>
<feature type="signal peptide" evidence="6">
    <location>
        <begin position="1"/>
        <end position="21"/>
    </location>
</feature>
<evidence type="ECO:0000256" key="5">
    <source>
        <dbReference type="ARBA" id="ARBA00023295"/>
    </source>
</evidence>
<dbReference type="GO" id="GO:0004563">
    <property type="term" value="F:beta-N-acetylhexosaminidase activity"/>
    <property type="evidence" value="ECO:0007669"/>
    <property type="project" value="UniProtKB-EC"/>
</dbReference>